<feature type="compositionally biased region" description="Low complexity" evidence="1">
    <location>
        <begin position="49"/>
        <end position="59"/>
    </location>
</feature>
<dbReference type="OrthoDB" id="10505320at2759"/>
<dbReference type="CDD" id="cd00130">
    <property type="entry name" value="PAS"/>
    <property type="match status" value="1"/>
</dbReference>
<sequence>MTKKRKSTSRQGGDDSRRHTSTAENVQMGPIMRKKKTMNQSSSAVQLTSHESSSSTGSSDQWFNQSTRSSNASSRIVSKEDHARVHENKFLPSTFLSISLNPLPPPESESASYNFNASSSTFSVVVSTNASLLPANPMGTTLGFLQGLPTTSDSLDRFISIVDKKGYGEIDFINYTKEGVPFVNRLSLSPSRSTEKGEEEITHYVAMIQSFDNDSAAAAITATSASASTHSQNLNSGSEPPFSSSNEDSTDTSSSSSREKKREKSNNSASSNSSANDDDAVVKILSKIDPNFSEDSSSSDGIEISDGDVTSFLANNSDGASIHSVTSDDARKTSSASAKTAPLAAKFVAARVDLETAWRAAYASAMGHNTKILFTHANQSTSSSGAAAGESSSAASVVQTSSNPSNSTPPPSSPSPTSTPAITSTTTTNTTTTTTTSSTTSTVAGGAAPTFGAAIVPHLNSGIDAFLNFSRGAGAKHSLCLVNRKGNIVHVNSSFVDLTGYKLEECEQKTVKDILWGPATDAFAYQEIWRQVSNTCISNSCVLLSYRKMGEGFLSKIGLYGVGKEYFCLYMEEVGAEMFGASKLEQGLTESANGKIIKIHLVHPRRDRIVGGKGGGTLMNLVEGE</sequence>
<evidence type="ECO:0000256" key="1">
    <source>
        <dbReference type="SAM" id="MobiDB-lite"/>
    </source>
</evidence>
<feature type="domain" description="PAS" evidence="2">
    <location>
        <begin position="481"/>
        <end position="505"/>
    </location>
</feature>
<feature type="compositionally biased region" description="Low complexity" evidence="1">
    <location>
        <begin position="243"/>
        <end position="256"/>
    </location>
</feature>
<gene>
    <name evidence="3" type="ORF">TrRE_jg2701</name>
</gene>
<dbReference type="EMBL" id="BRXZ01008629">
    <property type="protein sequence ID" value="GMI28853.1"/>
    <property type="molecule type" value="Genomic_DNA"/>
</dbReference>
<feature type="compositionally biased region" description="Polar residues" evidence="1">
    <location>
        <begin position="38"/>
        <end position="48"/>
    </location>
</feature>
<dbReference type="NCBIfam" id="TIGR00229">
    <property type="entry name" value="sensory_box"/>
    <property type="match status" value="1"/>
</dbReference>
<evidence type="ECO:0000313" key="3">
    <source>
        <dbReference type="EMBL" id="GMI28853.1"/>
    </source>
</evidence>
<proteinExistence type="predicted"/>
<feature type="compositionally biased region" description="Polar residues" evidence="1">
    <location>
        <begin position="230"/>
        <end position="242"/>
    </location>
</feature>
<feature type="region of interest" description="Disordered" evidence="1">
    <location>
        <begin position="320"/>
        <end position="340"/>
    </location>
</feature>
<evidence type="ECO:0000313" key="4">
    <source>
        <dbReference type="Proteomes" id="UP001165082"/>
    </source>
</evidence>
<feature type="region of interest" description="Disordered" evidence="1">
    <location>
        <begin position="1"/>
        <end position="80"/>
    </location>
</feature>
<dbReference type="Pfam" id="PF13426">
    <property type="entry name" value="PAS_9"/>
    <property type="match status" value="1"/>
</dbReference>
<comment type="caution">
    <text evidence="3">The sequence shown here is derived from an EMBL/GenBank/DDBJ whole genome shotgun (WGS) entry which is preliminary data.</text>
</comment>
<dbReference type="Gene3D" id="3.30.450.20">
    <property type="entry name" value="PAS domain"/>
    <property type="match status" value="2"/>
</dbReference>
<feature type="compositionally biased region" description="Low complexity" evidence="1">
    <location>
        <begin position="266"/>
        <end position="275"/>
    </location>
</feature>
<accession>A0A9W7G281</accession>
<dbReference type="InterPro" id="IPR000014">
    <property type="entry name" value="PAS"/>
</dbReference>
<keyword evidence="4" id="KW-1185">Reference proteome</keyword>
<feature type="compositionally biased region" description="Low complexity" evidence="1">
    <location>
        <begin position="415"/>
        <end position="442"/>
    </location>
</feature>
<evidence type="ECO:0000259" key="2">
    <source>
        <dbReference type="PROSITE" id="PS50112"/>
    </source>
</evidence>
<dbReference type="AlphaFoldDB" id="A0A9W7G281"/>
<dbReference type="SUPFAM" id="SSF55785">
    <property type="entry name" value="PYP-like sensor domain (PAS domain)"/>
    <property type="match status" value="1"/>
</dbReference>
<feature type="compositionally biased region" description="Polar residues" evidence="1">
    <location>
        <begin position="60"/>
        <end position="76"/>
    </location>
</feature>
<dbReference type="InterPro" id="IPR035965">
    <property type="entry name" value="PAS-like_dom_sf"/>
</dbReference>
<dbReference type="Proteomes" id="UP001165082">
    <property type="component" value="Unassembled WGS sequence"/>
</dbReference>
<organism evidence="3 4">
    <name type="scientific">Triparma retinervis</name>
    <dbReference type="NCBI Taxonomy" id="2557542"/>
    <lineage>
        <taxon>Eukaryota</taxon>
        <taxon>Sar</taxon>
        <taxon>Stramenopiles</taxon>
        <taxon>Ochrophyta</taxon>
        <taxon>Bolidophyceae</taxon>
        <taxon>Parmales</taxon>
        <taxon>Triparmaceae</taxon>
        <taxon>Triparma</taxon>
    </lineage>
</organism>
<feature type="compositionally biased region" description="Low complexity" evidence="1">
    <location>
        <begin position="381"/>
        <end position="406"/>
    </location>
</feature>
<feature type="region of interest" description="Disordered" evidence="1">
    <location>
        <begin position="226"/>
        <end position="277"/>
    </location>
</feature>
<dbReference type="PROSITE" id="PS50112">
    <property type="entry name" value="PAS"/>
    <property type="match status" value="1"/>
</dbReference>
<reference evidence="3" key="1">
    <citation type="submission" date="2022-07" db="EMBL/GenBank/DDBJ databases">
        <title>Genome analysis of Parmales, a sister group of diatoms, reveals the evolutionary specialization of diatoms from phago-mixotrophs to photoautotrophs.</title>
        <authorList>
            <person name="Ban H."/>
            <person name="Sato S."/>
            <person name="Yoshikawa S."/>
            <person name="Kazumasa Y."/>
            <person name="Nakamura Y."/>
            <person name="Ichinomiya M."/>
            <person name="Saitoh K."/>
            <person name="Sato N."/>
            <person name="Blanc-Mathieu R."/>
            <person name="Endo H."/>
            <person name="Kuwata A."/>
            <person name="Ogata H."/>
        </authorList>
    </citation>
    <scope>NUCLEOTIDE SEQUENCE</scope>
</reference>
<protein>
    <recommendedName>
        <fullName evidence="2">PAS domain-containing protein</fullName>
    </recommendedName>
</protein>
<name>A0A9W7G281_9STRA</name>
<feature type="region of interest" description="Disordered" evidence="1">
    <location>
        <begin position="381"/>
        <end position="443"/>
    </location>
</feature>